<sequence>MSSNSKQDLLEWLQSDYRMLGWNTIFAIQKDKADTLLTQEYIRRFKTSSYLDPISGETAPDNGYKVYMQNFVLDHPRLSFDNADITGSRASLRMKILGGNQVGLKQVGAHWYPQRIDRIEPLVGPELRLRLELSDVPGYVADNGALTLDLHNSDDFVVTFSDSRRVRELGGGLLQGAVPRVAGPSTRLVIRQHRTWRK</sequence>
<proteinExistence type="predicted"/>
<accession>I7C6N2</accession>
<dbReference type="HOGENOM" id="CLU_1377133_0_0_6"/>
<dbReference type="AlphaFoldDB" id="I7C6N2"/>
<dbReference type="EMBL" id="CP003734">
    <property type="protein sequence ID" value="AFO47354.1"/>
    <property type="molecule type" value="Genomic_DNA"/>
</dbReference>
<reference evidence="2" key="1">
    <citation type="journal article" date="2013" name="Microb. Biotechnol.">
        <title>Metabolic potential of the organic-solvent tolerant Pseudomonas putida DOT-T1E deduced from its annotated genome.</title>
        <authorList>
            <person name="Udaondo Z."/>
            <person name="Molina L."/>
            <person name="Daniels C."/>
            <person name="Gomez M.J."/>
            <person name="Molina-Henares M.A."/>
            <person name="Matilla M.A."/>
            <person name="Roca A."/>
            <person name="Fernandez M."/>
            <person name="Duque E."/>
            <person name="Segura A."/>
            <person name="Ramos J.L."/>
        </authorList>
    </citation>
    <scope>NUCLEOTIDE SEQUENCE [LARGE SCALE GENOMIC DNA]</scope>
    <source>
        <strain evidence="2">DOT-T1E</strain>
    </source>
</reference>
<dbReference type="Proteomes" id="UP000006503">
    <property type="component" value="Chromosome"/>
</dbReference>
<dbReference type="KEGG" id="ppx:T1E_1499"/>
<gene>
    <name evidence="1" type="ordered locus">T1E_1499</name>
</gene>
<organism evidence="1 2">
    <name type="scientific">Pseudomonas putida (strain DOT-T1E)</name>
    <dbReference type="NCBI Taxonomy" id="1196325"/>
    <lineage>
        <taxon>Bacteria</taxon>
        <taxon>Pseudomonadati</taxon>
        <taxon>Pseudomonadota</taxon>
        <taxon>Gammaproteobacteria</taxon>
        <taxon>Pseudomonadales</taxon>
        <taxon>Pseudomonadaceae</taxon>
        <taxon>Pseudomonas</taxon>
    </lineage>
</organism>
<dbReference type="RefSeq" id="WP_014859869.1">
    <property type="nucleotide sequence ID" value="NC_018220.1"/>
</dbReference>
<protein>
    <submittedName>
        <fullName evidence="1">Uncharacterized protein</fullName>
    </submittedName>
</protein>
<evidence type="ECO:0000313" key="1">
    <source>
        <dbReference type="EMBL" id="AFO47354.1"/>
    </source>
</evidence>
<name>I7C6N2_PSEPT</name>
<dbReference type="PATRIC" id="fig|1196325.3.peg.1499"/>
<evidence type="ECO:0000313" key="2">
    <source>
        <dbReference type="Proteomes" id="UP000006503"/>
    </source>
</evidence>